<dbReference type="Pfam" id="PF14226">
    <property type="entry name" value="DIOX_N"/>
    <property type="match status" value="1"/>
</dbReference>
<dbReference type="FunFam" id="2.60.120.330:FF:000013">
    <property type="entry name" value="Gibberellin 3-beta-dioxygenase 1"/>
    <property type="match status" value="1"/>
</dbReference>
<evidence type="ECO:0000313" key="12">
    <source>
        <dbReference type="EMBL" id="MBA4660013.1"/>
    </source>
</evidence>
<dbReference type="InterPro" id="IPR026992">
    <property type="entry name" value="DIOX_N"/>
</dbReference>
<keyword evidence="4 12" id="KW-0223">Dioxygenase</keyword>
<evidence type="ECO:0000256" key="7">
    <source>
        <dbReference type="ARBA" id="ARBA00037909"/>
    </source>
</evidence>
<evidence type="ECO:0000256" key="10">
    <source>
        <dbReference type="RuleBase" id="RU003682"/>
    </source>
</evidence>
<dbReference type="SUPFAM" id="SSF51197">
    <property type="entry name" value="Clavaminate synthase-like"/>
    <property type="match status" value="1"/>
</dbReference>
<dbReference type="GO" id="GO:0009686">
    <property type="term" value="P:gibberellin biosynthetic process"/>
    <property type="evidence" value="ECO:0007669"/>
    <property type="project" value="UniProtKB-ARBA"/>
</dbReference>
<dbReference type="PANTHER" id="PTHR47990">
    <property type="entry name" value="2-OXOGLUTARATE (2OG) AND FE(II)-DEPENDENT OXYGENASE SUPERFAMILY PROTEIN-RELATED"/>
    <property type="match status" value="1"/>
</dbReference>
<dbReference type="InterPro" id="IPR044861">
    <property type="entry name" value="IPNS-like_FE2OG_OXY"/>
</dbReference>
<dbReference type="InterPro" id="IPR050231">
    <property type="entry name" value="Iron_ascorbate_oxido_reductase"/>
</dbReference>
<comment type="similarity">
    <text evidence="8">Belongs to the iron/ascorbate-dependent oxidoreductase family. GA3OX subfamily.</text>
</comment>
<dbReference type="Pfam" id="PF03171">
    <property type="entry name" value="2OG-FeII_Oxy"/>
    <property type="match status" value="1"/>
</dbReference>
<organism evidence="12">
    <name type="scientific">Opuntia streptacantha</name>
    <name type="common">Prickly pear cactus</name>
    <name type="synonym">Opuntia cardona</name>
    <dbReference type="NCBI Taxonomy" id="393608"/>
    <lineage>
        <taxon>Eukaryota</taxon>
        <taxon>Viridiplantae</taxon>
        <taxon>Streptophyta</taxon>
        <taxon>Embryophyta</taxon>
        <taxon>Tracheophyta</taxon>
        <taxon>Spermatophyta</taxon>
        <taxon>Magnoliopsida</taxon>
        <taxon>eudicotyledons</taxon>
        <taxon>Gunneridae</taxon>
        <taxon>Pentapetalae</taxon>
        <taxon>Caryophyllales</taxon>
        <taxon>Cactineae</taxon>
        <taxon>Cactaceae</taxon>
        <taxon>Opuntioideae</taxon>
        <taxon>Opuntia</taxon>
    </lineage>
</organism>
<sequence>MPSRLLDASSHSLDFYSLKELPESYKWGPLDDPSGSTGPVPAPVPIIDLDEPNARELIGHACKSWGVFQVTNHGVPKRLLDDMEGNSKSLFELPTRQKLKAARLHDGVAGYGPARISAFFPKRMWSEGFTILGSPLEHARQLWPNDYRKFCDIIEEYQKEMSILAGKLMWLILGSFGASNQDVKRASSQKRPGPFKGSNGAIQLNSYPACPDPGQAMGLAAHTDSTFLTVLHQSGGTSGLQVHHDRAGWVMVPPLPGGLVINVGDLLQILSNGQYRSVYHRAVVNRTRHRLSIAYLYGPGSRVRVQPISKLVTTGHPPLYRPVTWSEYLDIKAKYFNKALSVIRLNNDKNNDNNNNENNNDNNNKLNIMINGSIRVATPKSIKFDSDAKILAAFA</sequence>
<keyword evidence="5 10" id="KW-0560">Oxidoreductase</keyword>
<dbReference type="PROSITE" id="PS51471">
    <property type="entry name" value="FE2OG_OXY"/>
    <property type="match status" value="1"/>
</dbReference>
<dbReference type="EC" id="1.14.11.15" evidence="9"/>
<evidence type="ECO:0000256" key="8">
    <source>
        <dbReference type="ARBA" id="ARBA00061560"/>
    </source>
</evidence>
<comment type="pathway">
    <text evidence="7">Plant hormone biosynthesis; gibberellin biosynthesis.</text>
</comment>
<keyword evidence="3 10" id="KW-0479">Metal-binding</keyword>
<name>A0A7C9A8B9_OPUST</name>
<dbReference type="GO" id="GO:0016707">
    <property type="term" value="F:gibberellin 3-beta-dioxygenase activity"/>
    <property type="evidence" value="ECO:0007669"/>
    <property type="project" value="UniProtKB-EC"/>
</dbReference>
<feature type="domain" description="Fe2OG dioxygenase" evidence="11">
    <location>
        <begin position="197"/>
        <end position="299"/>
    </location>
</feature>
<dbReference type="GO" id="GO:0046872">
    <property type="term" value="F:metal ion binding"/>
    <property type="evidence" value="ECO:0007669"/>
    <property type="project" value="UniProtKB-KW"/>
</dbReference>
<evidence type="ECO:0000256" key="3">
    <source>
        <dbReference type="ARBA" id="ARBA00022723"/>
    </source>
</evidence>
<evidence type="ECO:0000256" key="4">
    <source>
        <dbReference type="ARBA" id="ARBA00022964"/>
    </source>
</evidence>
<protein>
    <recommendedName>
        <fullName evidence="9">gibberellin 3beta-dioxygenase</fullName>
        <ecNumber evidence="9">1.14.11.15</ecNumber>
    </recommendedName>
</protein>
<proteinExistence type="inferred from homology"/>
<dbReference type="Gene3D" id="2.60.120.330">
    <property type="entry name" value="B-lactam Antibiotic, Isopenicillin N Synthase, Chain"/>
    <property type="match status" value="1"/>
</dbReference>
<reference evidence="12" key="1">
    <citation type="journal article" date="2013" name="J. Plant Res.">
        <title>Effect of fungi and light on seed germination of three Opuntia species from semiarid lands of central Mexico.</title>
        <authorList>
            <person name="Delgado-Sanchez P."/>
            <person name="Jimenez-Bremont J.F."/>
            <person name="Guerrero-Gonzalez Mde L."/>
            <person name="Flores J."/>
        </authorList>
    </citation>
    <scope>NUCLEOTIDE SEQUENCE</scope>
    <source>
        <tissue evidence="12">Cladode</tissue>
    </source>
</reference>
<comment type="cofactor">
    <cofactor evidence="1">
        <name>L-ascorbate</name>
        <dbReference type="ChEBI" id="CHEBI:38290"/>
    </cofactor>
</comment>
<dbReference type="EMBL" id="GISG01205838">
    <property type="protein sequence ID" value="MBA4660013.1"/>
    <property type="molecule type" value="Transcribed_RNA"/>
</dbReference>
<evidence type="ECO:0000256" key="9">
    <source>
        <dbReference type="ARBA" id="ARBA00066695"/>
    </source>
</evidence>
<dbReference type="InterPro" id="IPR027443">
    <property type="entry name" value="IPNS-like_sf"/>
</dbReference>
<evidence type="ECO:0000256" key="1">
    <source>
        <dbReference type="ARBA" id="ARBA00001961"/>
    </source>
</evidence>
<evidence type="ECO:0000256" key="2">
    <source>
        <dbReference type="ARBA" id="ARBA00004972"/>
    </source>
</evidence>
<keyword evidence="6 10" id="KW-0408">Iron</keyword>
<dbReference type="InterPro" id="IPR005123">
    <property type="entry name" value="Oxoglu/Fe-dep_dioxygenase_dom"/>
</dbReference>
<evidence type="ECO:0000256" key="5">
    <source>
        <dbReference type="ARBA" id="ARBA00023002"/>
    </source>
</evidence>
<comment type="pathway">
    <text evidence="2">Hormone biosynthesis.</text>
</comment>
<accession>A0A7C9A8B9</accession>
<evidence type="ECO:0000256" key="6">
    <source>
        <dbReference type="ARBA" id="ARBA00023004"/>
    </source>
</evidence>
<evidence type="ECO:0000259" key="11">
    <source>
        <dbReference type="PROSITE" id="PS51471"/>
    </source>
</evidence>
<dbReference type="AlphaFoldDB" id="A0A7C9A8B9"/>
<reference evidence="12" key="2">
    <citation type="submission" date="2020-07" db="EMBL/GenBank/DDBJ databases">
        <authorList>
            <person name="Vera ALvarez R."/>
            <person name="Arias-Moreno D.M."/>
            <person name="Jimenez-Jacinto V."/>
            <person name="Jimenez-Bremont J.F."/>
            <person name="Swaminathan K."/>
            <person name="Moose S.P."/>
            <person name="Guerrero-Gonzalez M.L."/>
            <person name="Marino-Ramirez L."/>
            <person name="Landsman D."/>
            <person name="Rodriguez-Kessler M."/>
            <person name="Delgado-Sanchez P."/>
        </authorList>
    </citation>
    <scope>NUCLEOTIDE SEQUENCE</scope>
    <source>
        <tissue evidence="12">Cladode</tissue>
    </source>
</reference>